<accession>A0ABV6GVZ8</accession>
<keyword evidence="2" id="KW-1185">Reference proteome</keyword>
<organism evidence="1 2">
    <name type="scientific">Geobacillus jurassicus</name>
    <dbReference type="NCBI Taxonomy" id="235932"/>
    <lineage>
        <taxon>Bacteria</taxon>
        <taxon>Bacillati</taxon>
        <taxon>Bacillota</taxon>
        <taxon>Bacilli</taxon>
        <taxon>Bacillales</taxon>
        <taxon>Anoxybacillaceae</taxon>
        <taxon>Geobacillus</taxon>
    </lineage>
</organism>
<dbReference type="SUPFAM" id="SSF52540">
    <property type="entry name" value="P-loop containing nucleoside triphosphate hydrolases"/>
    <property type="match status" value="1"/>
</dbReference>
<gene>
    <name evidence="1" type="ORF">ACFFHQ_15005</name>
</gene>
<dbReference type="Proteomes" id="UP001589785">
    <property type="component" value="Unassembled WGS sequence"/>
</dbReference>
<dbReference type="Gene3D" id="3.40.50.300">
    <property type="entry name" value="P-loop containing nucleotide triphosphate hydrolases"/>
    <property type="match status" value="1"/>
</dbReference>
<dbReference type="RefSeq" id="WP_066235008.1">
    <property type="nucleotide sequence ID" value="NZ_JBHLVN010000113.1"/>
</dbReference>
<dbReference type="Pfam" id="PF10364">
    <property type="entry name" value="NKWYS"/>
    <property type="match status" value="1"/>
</dbReference>
<reference evidence="1 2" key="1">
    <citation type="submission" date="2024-09" db="EMBL/GenBank/DDBJ databases">
        <authorList>
            <person name="Sun Q."/>
            <person name="Mori K."/>
        </authorList>
    </citation>
    <scope>NUCLEOTIDE SEQUENCE [LARGE SCALE GENOMIC DNA]</scope>
    <source>
        <strain evidence="1 2">CCM 7224</strain>
    </source>
</reference>
<evidence type="ECO:0000313" key="2">
    <source>
        <dbReference type="Proteomes" id="UP001589785"/>
    </source>
</evidence>
<dbReference type="InterPro" id="IPR018831">
    <property type="entry name" value="Uncharacterised_NKWYS"/>
</dbReference>
<protein>
    <submittedName>
        <fullName evidence="1">Capsular polysaccharide synthesis family protein</fullName>
    </submittedName>
</protein>
<comment type="caution">
    <text evidence="1">The sequence shown here is derived from an EMBL/GenBank/DDBJ whole genome shotgun (WGS) entry which is preliminary data.</text>
</comment>
<sequence length="268" mass="32729">MIDKLTKFIKSEFLLIYQMGKVASTSIENSLKRRSDLKFHIYHIHSFYSPISYEMFKNFNCVKYYHSLWDRFIYYIRNVIILSLFKRNKRIKIISLVREPVSRNVSMFFQDIQIPVFELSKLFDNRLDSNSNLKALEKIFYDKLNHNYGVEWLDNELKRAFGIDVYKYDFNKEKGFSLIKQGNIELMIIKMEKINELEKEIGEFLDIKDFRLVNENTSEKKWYSCVYKEFIKNFRPSEDYINNLYDTKYMKHFYSEEEIKNFKIKWLN</sequence>
<name>A0ABV6GVZ8_9BACL</name>
<evidence type="ECO:0000313" key="1">
    <source>
        <dbReference type="EMBL" id="MFC0298677.1"/>
    </source>
</evidence>
<proteinExistence type="predicted"/>
<dbReference type="EMBL" id="JBHLVN010000113">
    <property type="protein sequence ID" value="MFC0298677.1"/>
    <property type="molecule type" value="Genomic_DNA"/>
</dbReference>
<dbReference type="InterPro" id="IPR027417">
    <property type="entry name" value="P-loop_NTPase"/>
</dbReference>